<evidence type="ECO:0008006" key="4">
    <source>
        <dbReference type="Google" id="ProtNLM"/>
    </source>
</evidence>
<gene>
    <name evidence="2" type="ORF">PROFUN_00608</name>
</gene>
<dbReference type="AlphaFoldDB" id="A0A2P6NTU7"/>
<dbReference type="OrthoDB" id="57748at2759"/>
<name>A0A2P6NTU7_9EUKA</name>
<reference evidence="2 3" key="1">
    <citation type="journal article" date="2018" name="Genome Biol. Evol.">
        <title>Multiple Roots of Fruiting Body Formation in Amoebozoa.</title>
        <authorList>
            <person name="Hillmann F."/>
            <person name="Forbes G."/>
            <person name="Novohradska S."/>
            <person name="Ferling I."/>
            <person name="Riege K."/>
            <person name="Groth M."/>
            <person name="Westermann M."/>
            <person name="Marz M."/>
            <person name="Spaller T."/>
            <person name="Winckler T."/>
            <person name="Schaap P."/>
            <person name="Glockner G."/>
        </authorList>
    </citation>
    <scope>NUCLEOTIDE SEQUENCE [LARGE SCALE GENOMIC DNA]</scope>
    <source>
        <strain evidence="2 3">Jena</strain>
    </source>
</reference>
<dbReference type="SUPFAM" id="SSF52266">
    <property type="entry name" value="SGNH hydrolase"/>
    <property type="match status" value="1"/>
</dbReference>
<dbReference type="Gene3D" id="3.40.50.1110">
    <property type="entry name" value="SGNH hydrolase"/>
    <property type="match status" value="1"/>
</dbReference>
<proteinExistence type="predicted"/>
<accession>A0A2P6NTU7</accession>
<evidence type="ECO:0000313" key="3">
    <source>
        <dbReference type="Proteomes" id="UP000241769"/>
    </source>
</evidence>
<sequence>MAMEPIKSKLTSFYLWIKLLWLHLNQLLCRWMNRPFLFRSRRSPLYHSVVCIGDGYIEGFGDWIIAFNNGGITDKLPKILRQKSSVRQYWTFVNAGHYHSTSFDWLPDCEEKPTQLTLGVGKSLWSDTFGSHSSDVNALKSEIAILCVGGSDHLYARKDGDLPHKTVENIKTICNELVKMGKIVIVSPIPLGLGGYKRVERDERNKLLQEWLNTKPQNIYQGPDINTPLLRLPHYSLDHYHLSSHGYTLWSNMLVECVKNHMLQIEWKSYQEIWRQQKPEGKEKSRGEKSQGEKKEE</sequence>
<dbReference type="InterPro" id="IPR036514">
    <property type="entry name" value="SGNH_hydro_sf"/>
</dbReference>
<protein>
    <recommendedName>
        <fullName evidence="4">SGNH hydrolase-type esterase domain-containing protein</fullName>
    </recommendedName>
</protein>
<dbReference type="InParanoid" id="A0A2P6NTU7"/>
<keyword evidence="3" id="KW-1185">Reference proteome</keyword>
<evidence type="ECO:0000256" key="1">
    <source>
        <dbReference type="SAM" id="MobiDB-lite"/>
    </source>
</evidence>
<evidence type="ECO:0000313" key="2">
    <source>
        <dbReference type="EMBL" id="PRP87397.1"/>
    </source>
</evidence>
<organism evidence="2 3">
    <name type="scientific">Planoprotostelium fungivorum</name>
    <dbReference type="NCBI Taxonomy" id="1890364"/>
    <lineage>
        <taxon>Eukaryota</taxon>
        <taxon>Amoebozoa</taxon>
        <taxon>Evosea</taxon>
        <taxon>Variosea</taxon>
        <taxon>Cavosteliida</taxon>
        <taxon>Cavosteliaceae</taxon>
        <taxon>Planoprotostelium</taxon>
    </lineage>
</organism>
<comment type="caution">
    <text evidence="2">The sequence shown here is derived from an EMBL/GenBank/DDBJ whole genome shotgun (WGS) entry which is preliminary data.</text>
</comment>
<dbReference type="Proteomes" id="UP000241769">
    <property type="component" value="Unassembled WGS sequence"/>
</dbReference>
<feature type="region of interest" description="Disordered" evidence="1">
    <location>
        <begin position="276"/>
        <end position="297"/>
    </location>
</feature>
<dbReference type="EMBL" id="MDYQ01000020">
    <property type="protein sequence ID" value="PRP87397.1"/>
    <property type="molecule type" value="Genomic_DNA"/>
</dbReference>
<dbReference type="CDD" id="cd00229">
    <property type="entry name" value="SGNH_hydrolase"/>
    <property type="match status" value="1"/>
</dbReference>